<dbReference type="Proteomes" id="UP001432027">
    <property type="component" value="Unassembled WGS sequence"/>
</dbReference>
<evidence type="ECO:0000313" key="2">
    <source>
        <dbReference type="EMBL" id="GMS88177.1"/>
    </source>
</evidence>
<protein>
    <recommendedName>
        <fullName evidence="1">Transposase Tc5 C-terminal domain-containing protein</fullName>
    </recommendedName>
</protein>
<keyword evidence="3" id="KW-1185">Reference proteome</keyword>
<reference evidence="2" key="1">
    <citation type="submission" date="2023-10" db="EMBL/GenBank/DDBJ databases">
        <title>Genome assembly of Pristionchus species.</title>
        <authorList>
            <person name="Yoshida K."/>
            <person name="Sommer R.J."/>
        </authorList>
    </citation>
    <scope>NUCLEOTIDE SEQUENCE</scope>
    <source>
        <strain evidence="2">RS0144</strain>
    </source>
</reference>
<dbReference type="InterPro" id="IPR007350">
    <property type="entry name" value="Transposase_Tc5_C"/>
</dbReference>
<feature type="domain" description="Transposase Tc5 C-terminal" evidence="1">
    <location>
        <begin position="461"/>
        <end position="524"/>
    </location>
</feature>
<organism evidence="2 3">
    <name type="scientific">Pristionchus entomophagus</name>
    <dbReference type="NCBI Taxonomy" id="358040"/>
    <lineage>
        <taxon>Eukaryota</taxon>
        <taxon>Metazoa</taxon>
        <taxon>Ecdysozoa</taxon>
        <taxon>Nematoda</taxon>
        <taxon>Chromadorea</taxon>
        <taxon>Rhabditida</taxon>
        <taxon>Rhabditina</taxon>
        <taxon>Diplogasteromorpha</taxon>
        <taxon>Diplogasteroidea</taxon>
        <taxon>Neodiplogasteridae</taxon>
        <taxon>Pristionchus</taxon>
    </lineage>
</organism>
<evidence type="ECO:0000313" key="3">
    <source>
        <dbReference type="Proteomes" id="UP001432027"/>
    </source>
</evidence>
<comment type="caution">
    <text evidence="2">The sequence shown here is derived from an EMBL/GenBank/DDBJ whole genome shotgun (WGS) entry which is preliminary data.</text>
</comment>
<dbReference type="EMBL" id="BTSX01000003">
    <property type="protein sequence ID" value="GMS88177.1"/>
    <property type="molecule type" value="Genomic_DNA"/>
</dbReference>
<dbReference type="Pfam" id="PF04236">
    <property type="entry name" value="Transp_Tc5_C"/>
    <property type="match status" value="1"/>
</dbReference>
<proteinExistence type="predicted"/>
<sequence length="524" mass="59357">MFSAPRVVGLLAKLIGIDSDLSAATREEFKLAETFANLIREAGLDSLIFETKEEIAFSEPDDADDANPLWNVDDLDIVNDVPPSDRKRFQFSRGYATLETVVVAAQYYRSTTMKPHRDVAQMKTRFRFIGNEWDLRKMEMHAKENDADSTRRVSRITGLQNLSNHLLGEVMDAFKEGFTLHDCDLEVMALDINREHHYVGFKRKHRICSRQTTKFVSKVNLVEAEEIKKAADAFVAVIREEMKSRPLNSIANADQSGFLKEMHSKRSLAPMVDRTVVRGVESKASLTHSYTVMPIVFADGSMGEKLYVNLQEPKGVFPKTKRVFSAHNLYVTCGTTHIMTKKHMLEWVNKCIHTPSTPSDLLILLDSWSAFKDTAAITAALPTGKTLDTRQIPPGATGLIQPLDVYFFRPFKGLVRRIQSYGFKNCPDFIAYQRDSILKLISLCYSIIRAPTFRPLIQYAWFRAGYLDSPPPTRFQTPVQVCFPRSVNTKGCAIPPCTRPSFILCPKCHKTLCFKCFVIAFHSC</sequence>
<accession>A0AAV5SZM9</accession>
<gene>
    <name evidence="2" type="ORF">PENTCL1PPCAC_10352</name>
</gene>
<evidence type="ECO:0000259" key="1">
    <source>
        <dbReference type="Pfam" id="PF04236"/>
    </source>
</evidence>
<dbReference type="AlphaFoldDB" id="A0AAV5SZM9"/>
<name>A0AAV5SZM9_9BILA</name>